<name>A0A5Y1YI92_SALDZ</name>
<dbReference type="AlphaFoldDB" id="A0A5Y1YI92"/>
<dbReference type="InterPro" id="IPR027434">
    <property type="entry name" value="Homing_endonucl"/>
</dbReference>
<organism evidence="2">
    <name type="scientific">Salmonella diarizonae</name>
    <dbReference type="NCBI Taxonomy" id="59204"/>
    <lineage>
        <taxon>Bacteria</taxon>
        <taxon>Pseudomonadati</taxon>
        <taxon>Pseudomonadota</taxon>
        <taxon>Gammaproteobacteria</taxon>
        <taxon>Enterobacterales</taxon>
        <taxon>Enterobacteriaceae</taxon>
        <taxon>Salmonella</taxon>
    </lineage>
</organism>
<feature type="domain" description="DOD-type homing endonuclease" evidence="1">
    <location>
        <begin position="1"/>
        <end position="46"/>
    </location>
</feature>
<evidence type="ECO:0000259" key="1">
    <source>
        <dbReference type="PROSITE" id="PS50819"/>
    </source>
</evidence>
<dbReference type="Pfam" id="PF14528">
    <property type="entry name" value="LAGLIDADG_3"/>
    <property type="match status" value="1"/>
</dbReference>
<comment type="caution">
    <text evidence="2">The sequence shown here is derived from an EMBL/GenBank/DDBJ whole genome shotgun (WGS) entry which is preliminary data.</text>
</comment>
<sequence length="207" mass="23379">PADFISSYLRGYFDGGTRFHLNRITATAACRELASDIVFLLSLFGIRGEITRSSAGFEVIINNKCDIDRFIKKIGFLNKHDFSGSRSASVSTGIDYEKLYNEYRLKTSALSLEASVFPDTITELMETLEKYREIFILLGMENKYETLKLLSKKDSRVMEVTEYAKYIGKDEVFNVIFVTEKQTWCANGIVVSGSIYNISQKSTSGQS</sequence>
<reference evidence="2" key="1">
    <citation type="submission" date="2018-08" db="EMBL/GenBank/DDBJ databases">
        <authorList>
            <person name="Ashton P.M."/>
            <person name="Dallman T."/>
            <person name="Nair S."/>
            <person name="De Pinna E."/>
            <person name="Peters T."/>
            <person name="Grant K."/>
        </authorList>
    </citation>
    <scope>NUCLEOTIDE SEQUENCE [LARGE SCALE GENOMIC DNA]</scope>
    <source>
        <strain evidence="2">294779</strain>
    </source>
</reference>
<evidence type="ECO:0000313" key="2">
    <source>
        <dbReference type="EMBL" id="ECC3917737.1"/>
    </source>
</evidence>
<proteinExistence type="predicted"/>
<gene>
    <name evidence="2" type="ORF">CTQ69_28285</name>
</gene>
<dbReference type="EMBL" id="AAIBIC010000126">
    <property type="protein sequence ID" value="ECC3917737.1"/>
    <property type="molecule type" value="Genomic_DNA"/>
</dbReference>
<dbReference type="PROSITE" id="PS50819">
    <property type="entry name" value="INTEIN_ENDONUCLEASE"/>
    <property type="match status" value="1"/>
</dbReference>
<feature type="non-terminal residue" evidence="2">
    <location>
        <position position="1"/>
    </location>
</feature>
<dbReference type="GO" id="GO:0004519">
    <property type="term" value="F:endonuclease activity"/>
    <property type="evidence" value="ECO:0007669"/>
    <property type="project" value="InterPro"/>
</dbReference>
<dbReference type="SUPFAM" id="SSF55608">
    <property type="entry name" value="Homing endonucleases"/>
    <property type="match status" value="1"/>
</dbReference>
<dbReference type="InterPro" id="IPR004042">
    <property type="entry name" value="Intein_endonuc_central"/>
</dbReference>
<dbReference type="InterPro" id="IPR004860">
    <property type="entry name" value="LAGLIDADG_dom"/>
</dbReference>
<dbReference type="Proteomes" id="UP000839735">
    <property type="component" value="Unassembled WGS sequence"/>
</dbReference>
<protein>
    <recommendedName>
        <fullName evidence="1">DOD-type homing endonuclease domain-containing protein</fullName>
    </recommendedName>
</protein>
<accession>A0A5Y1YI92</accession>
<dbReference type="Gene3D" id="3.10.28.10">
    <property type="entry name" value="Homing endonucleases"/>
    <property type="match status" value="1"/>
</dbReference>